<dbReference type="Pfam" id="PF13302">
    <property type="entry name" value="Acetyltransf_3"/>
    <property type="match status" value="1"/>
</dbReference>
<dbReference type="PANTHER" id="PTHR43441">
    <property type="entry name" value="RIBOSOMAL-PROTEIN-SERINE ACETYLTRANSFERASE"/>
    <property type="match status" value="1"/>
</dbReference>
<accession>A0A0C7N3Z1</accession>
<organism evidence="2 3">
    <name type="scientific">Lachancea lanzarotensis</name>
    <dbReference type="NCBI Taxonomy" id="1245769"/>
    <lineage>
        <taxon>Eukaryota</taxon>
        <taxon>Fungi</taxon>
        <taxon>Dikarya</taxon>
        <taxon>Ascomycota</taxon>
        <taxon>Saccharomycotina</taxon>
        <taxon>Saccharomycetes</taxon>
        <taxon>Saccharomycetales</taxon>
        <taxon>Saccharomycetaceae</taxon>
        <taxon>Lachancea</taxon>
    </lineage>
</organism>
<dbReference type="GeneID" id="34688472"/>
<dbReference type="Proteomes" id="UP000054304">
    <property type="component" value="Unassembled WGS sequence"/>
</dbReference>
<dbReference type="EMBL" id="LN736373">
    <property type="protein sequence ID" value="CEP64903.1"/>
    <property type="molecule type" value="Genomic_DNA"/>
</dbReference>
<dbReference type="AlphaFoldDB" id="A0A0C7N3Z1"/>
<evidence type="ECO:0000259" key="1">
    <source>
        <dbReference type="PROSITE" id="PS51186"/>
    </source>
</evidence>
<dbReference type="InterPro" id="IPR000182">
    <property type="entry name" value="GNAT_dom"/>
</dbReference>
<name>A0A0C7N3Z1_9SACH</name>
<dbReference type="InterPro" id="IPR016181">
    <property type="entry name" value="Acyl_CoA_acyltransferase"/>
</dbReference>
<dbReference type="PANTHER" id="PTHR43441:SF2">
    <property type="entry name" value="FAMILY ACETYLTRANSFERASE, PUTATIVE (AFU_ORTHOLOGUE AFUA_7G00850)-RELATED"/>
    <property type="match status" value="1"/>
</dbReference>
<dbReference type="SUPFAM" id="SSF55729">
    <property type="entry name" value="Acyl-CoA N-acyltransferases (Nat)"/>
    <property type="match status" value="1"/>
</dbReference>
<dbReference type="RefSeq" id="XP_022631101.1">
    <property type="nucleotide sequence ID" value="XM_022772132.1"/>
</dbReference>
<dbReference type="OrthoDB" id="41238at2759"/>
<sequence>MVQTNIHGQKVDDNVLNCAERELPKKVTLQGQFCKLEPLNVEKHSAELYEAFSETNVDRLLTYLPIEPFNTLDDYKKTMLGFINLDHCVAFAIISGITGRACGTICIKRIDARGASAEIGFVIFSSQLQRTVIATEVQYLLLRYLFDDLDYRRGEWTCDAFNEPSRNAALRLGFKYEGTLRKSFIYKGRNRDQQWFSIVEDEWPVVKQAFEQWLSPENFQDGVQKRKLSDIRETIAAA</sequence>
<keyword evidence="3" id="KW-1185">Reference proteome</keyword>
<evidence type="ECO:0000313" key="2">
    <source>
        <dbReference type="EMBL" id="CEP64903.1"/>
    </source>
</evidence>
<proteinExistence type="predicted"/>
<dbReference type="HOGENOM" id="CLU_013985_1_2_1"/>
<reference evidence="2 3" key="1">
    <citation type="submission" date="2014-12" db="EMBL/GenBank/DDBJ databases">
        <authorList>
            <person name="Neuveglise Cecile"/>
        </authorList>
    </citation>
    <scope>NUCLEOTIDE SEQUENCE [LARGE SCALE GENOMIC DNA]</scope>
    <source>
        <strain evidence="2 3">CBS 12615</strain>
    </source>
</reference>
<protein>
    <submittedName>
        <fullName evidence="2">LALA0S14e01860g1_1</fullName>
    </submittedName>
</protein>
<dbReference type="GO" id="GO:1990189">
    <property type="term" value="F:protein N-terminal-serine acetyltransferase activity"/>
    <property type="evidence" value="ECO:0007669"/>
    <property type="project" value="TreeGrafter"/>
</dbReference>
<dbReference type="Gene3D" id="3.40.630.30">
    <property type="match status" value="1"/>
</dbReference>
<evidence type="ECO:0000313" key="3">
    <source>
        <dbReference type="Proteomes" id="UP000054304"/>
    </source>
</evidence>
<gene>
    <name evidence="2" type="ORF">LALA0_S14e01860g</name>
</gene>
<dbReference type="FunFam" id="3.40.630.30:FF:000047">
    <property type="entry name" value="Acetyltransferase, GNAT family"/>
    <property type="match status" value="1"/>
</dbReference>
<dbReference type="PROSITE" id="PS51186">
    <property type="entry name" value="GNAT"/>
    <property type="match status" value="1"/>
</dbReference>
<feature type="domain" description="N-acetyltransferase" evidence="1">
    <location>
        <begin position="50"/>
        <end position="192"/>
    </location>
</feature>
<dbReference type="GO" id="GO:0008999">
    <property type="term" value="F:protein-N-terminal-alanine acetyltransferase activity"/>
    <property type="evidence" value="ECO:0007669"/>
    <property type="project" value="TreeGrafter"/>
</dbReference>
<dbReference type="InterPro" id="IPR051908">
    <property type="entry name" value="Ribosomal_N-acetyltransferase"/>
</dbReference>